<sequence length="248" mass="25753">MEKTKNNLILSGAGSVAGGVYDKVSISGAGKINGDTECETFVASGAASVNGNIKAKKATLSGAVKIHGNISAGDIFASGASSVKGNVKAENIDVSGASTVTGNIDCEKIKVSGAAKIGGDCEAEIFEADGIFKIGGLLNSGEIYIKVSGDSSVKEIGGEKIEIIKGHNRIIGFDLGKVFKSFFNAGYDCNLVVEIIEGDDIKLEATTAKVVRGNRITIGRDCKIDLVEYKEECNVVDNGVVNDKKQII</sequence>
<evidence type="ECO:0000313" key="3">
    <source>
        <dbReference type="Proteomes" id="UP000019681"/>
    </source>
</evidence>
<evidence type="ECO:0000313" key="2">
    <source>
        <dbReference type="EMBL" id="EYE87513.1"/>
    </source>
</evidence>
<keyword evidence="3" id="KW-1185">Reference proteome</keyword>
<reference evidence="2 3" key="1">
    <citation type="journal article" date="2014" name="Genome Announc.">
        <title>Draft Genome Sequence of Fervidicella metallireducens Strain AeBT, an Iron-Reducing Thermoanaerobe from the Great Artesian Basin.</title>
        <authorList>
            <person name="Patel B.K."/>
        </authorList>
    </citation>
    <scope>NUCLEOTIDE SEQUENCE [LARGE SCALE GENOMIC DNA]</scope>
    <source>
        <strain evidence="2 3">AeB</strain>
    </source>
</reference>
<organism evidence="2 3">
    <name type="scientific">Fervidicella metallireducens AeB</name>
    <dbReference type="NCBI Taxonomy" id="1403537"/>
    <lineage>
        <taxon>Bacteria</taxon>
        <taxon>Bacillati</taxon>
        <taxon>Bacillota</taxon>
        <taxon>Clostridia</taxon>
        <taxon>Eubacteriales</taxon>
        <taxon>Clostridiaceae</taxon>
        <taxon>Fervidicella</taxon>
    </lineage>
</organism>
<dbReference type="PANTHER" id="PTHR35024:SF4">
    <property type="entry name" value="POLYMER-FORMING CYTOSKELETAL PROTEIN"/>
    <property type="match status" value="1"/>
</dbReference>
<comment type="similarity">
    <text evidence="1">Belongs to the bactofilin family.</text>
</comment>
<gene>
    <name evidence="2" type="ORF">Q428_12970</name>
</gene>
<dbReference type="EMBL" id="AZQP01000052">
    <property type="protein sequence ID" value="EYE87513.1"/>
    <property type="molecule type" value="Genomic_DNA"/>
</dbReference>
<comment type="caution">
    <text evidence="2">The sequence shown here is derived from an EMBL/GenBank/DDBJ whole genome shotgun (WGS) entry which is preliminary data.</text>
</comment>
<dbReference type="Proteomes" id="UP000019681">
    <property type="component" value="Unassembled WGS sequence"/>
</dbReference>
<dbReference type="RefSeq" id="WP_035381354.1">
    <property type="nucleotide sequence ID" value="NZ_AZQP01000052.1"/>
</dbReference>
<proteinExistence type="inferred from homology"/>
<name>A0A017RRZ5_9CLOT</name>
<dbReference type="PANTHER" id="PTHR35024">
    <property type="entry name" value="HYPOTHETICAL CYTOSOLIC PROTEIN"/>
    <property type="match status" value="1"/>
</dbReference>
<evidence type="ECO:0000256" key="1">
    <source>
        <dbReference type="ARBA" id="ARBA00044755"/>
    </source>
</evidence>
<dbReference type="OrthoDB" id="1730007at2"/>
<dbReference type="AlphaFoldDB" id="A0A017RRZ5"/>
<dbReference type="InterPro" id="IPR007607">
    <property type="entry name" value="BacA/B"/>
</dbReference>
<dbReference type="STRING" id="1403537.Q428_12970"/>
<evidence type="ECO:0008006" key="4">
    <source>
        <dbReference type="Google" id="ProtNLM"/>
    </source>
</evidence>
<accession>A0A017RRZ5</accession>
<protein>
    <recommendedName>
        <fullName evidence="4">Cell shape determination protein CcmA</fullName>
    </recommendedName>
</protein>
<dbReference type="Pfam" id="PF04519">
    <property type="entry name" value="Bactofilin"/>
    <property type="match status" value="1"/>
</dbReference>